<dbReference type="PANTHER" id="PTHR30399:SF1">
    <property type="entry name" value="UTP PYROPHOSPHATASE"/>
    <property type="match status" value="1"/>
</dbReference>
<dbReference type="CDD" id="cd07344">
    <property type="entry name" value="M48_yhfN_like"/>
    <property type="match status" value="1"/>
</dbReference>
<dbReference type="InterPro" id="IPR053136">
    <property type="entry name" value="UTP_pyrophosphatase-like"/>
</dbReference>
<dbReference type="OrthoDB" id="9811177at2"/>
<evidence type="ECO:0000313" key="3">
    <source>
        <dbReference type="Proteomes" id="UP000013009"/>
    </source>
</evidence>
<feature type="domain" description="YgjP-like metallopeptidase" evidence="1">
    <location>
        <begin position="22"/>
        <end position="220"/>
    </location>
</feature>
<dbReference type="Proteomes" id="UP000013009">
    <property type="component" value="Unassembled WGS sequence"/>
</dbReference>
<comment type="caution">
    <text evidence="2">The sequence shown here is derived from an EMBL/GenBank/DDBJ whole genome shotgun (WGS) entry which is preliminary data.</text>
</comment>
<dbReference type="InterPro" id="IPR002725">
    <property type="entry name" value="YgjP-like_metallopeptidase"/>
</dbReference>
<dbReference type="AlphaFoldDB" id="N9PKY0"/>
<keyword evidence="3" id="KW-1185">Reference proteome</keyword>
<dbReference type="PATRIC" id="fig|1217695.3.peg.2680"/>
<dbReference type="RefSeq" id="WP_005275182.1">
    <property type="nucleotide sequence ID" value="NZ_KB850195.1"/>
</dbReference>
<dbReference type="Gene3D" id="3.30.2010.10">
    <property type="entry name" value="Metalloproteases ('zincins'), catalytic domain"/>
    <property type="match status" value="1"/>
</dbReference>
<evidence type="ECO:0000259" key="1">
    <source>
        <dbReference type="Pfam" id="PF01863"/>
    </source>
</evidence>
<dbReference type="Pfam" id="PF01863">
    <property type="entry name" value="YgjP-like"/>
    <property type="match status" value="1"/>
</dbReference>
<sequence length="231" mass="27358">MQSVSLETRLPDIKVVRHARARNLRLRVEPTGIRLTVPLFCSKRQIQQFLHQSEQWLVETWAKQQQQFNQVAVFPEQLTLFFHSQPFQIILQQQRPLFKFDFDQHLVWINDGQPEQALQAAVLAYAKLFLPEYLTQVSQQISLSYQQCNIRRPKTRWGSCSCKHDIMLNAALVLMPEHIVRSVCVHELAHTKHFDHSAAFWGEVEKHDPHYLSHRKQLKQIQLPAWYFKKD</sequence>
<evidence type="ECO:0000313" key="2">
    <source>
        <dbReference type="EMBL" id="ENX34088.1"/>
    </source>
</evidence>
<reference evidence="2 3" key="1">
    <citation type="submission" date="2013-02" db="EMBL/GenBank/DDBJ databases">
        <title>The Genome Sequence of Acinetobacter sp. NIPH 1859.</title>
        <authorList>
            <consortium name="The Broad Institute Genome Sequencing Platform"/>
            <consortium name="The Broad Institute Genome Sequencing Center for Infectious Disease"/>
            <person name="Cerqueira G."/>
            <person name="Feldgarden M."/>
            <person name="Courvalin P."/>
            <person name="Perichon B."/>
            <person name="Grillot-Courvalin C."/>
            <person name="Clermont D."/>
            <person name="Rocha E."/>
            <person name="Yoon E.-J."/>
            <person name="Nemec A."/>
            <person name="Walker B."/>
            <person name="Young S.K."/>
            <person name="Zeng Q."/>
            <person name="Gargeya S."/>
            <person name="Fitzgerald M."/>
            <person name="Haas B."/>
            <person name="Abouelleil A."/>
            <person name="Alvarado L."/>
            <person name="Arachchi H.M."/>
            <person name="Berlin A.M."/>
            <person name="Chapman S.B."/>
            <person name="Dewar J."/>
            <person name="Goldberg J."/>
            <person name="Griggs A."/>
            <person name="Gujja S."/>
            <person name="Hansen M."/>
            <person name="Howarth C."/>
            <person name="Imamovic A."/>
            <person name="Larimer J."/>
            <person name="McCowan C."/>
            <person name="Murphy C."/>
            <person name="Neiman D."/>
            <person name="Pearson M."/>
            <person name="Priest M."/>
            <person name="Roberts A."/>
            <person name="Saif S."/>
            <person name="Shea T."/>
            <person name="Sisk P."/>
            <person name="Sykes S."/>
            <person name="Wortman J."/>
            <person name="Nusbaum C."/>
            <person name="Birren B."/>
        </authorList>
    </citation>
    <scope>NUCLEOTIDE SEQUENCE [LARGE SCALE GENOMIC DNA]</scope>
    <source>
        <strain evidence="2 3">NIPH 1859</strain>
    </source>
</reference>
<dbReference type="EMBL" id="APRZ01000017">
    <property type="protein sequence ID" value="ENX34088.1"/>
    <property type="molecule type" value="Genomic_DNA"/>
</dbReference>
<proteinExistence type="predicted"/>
<name>N9PKY0_9GAMM</name>
<dbReference type="HOGENOM" id="CLU_065947_0_0_6"/>
<accession>N9PKY0</accession>
<dbReference type="PANTHER" id="PTHR30399">
    <property type="entry name" value="UNCHARACTERIZED PROTEIN YGJP"/>
    <property type="match status" value="1"/>
</dbReference>
<protein>
    <recommendedName>
        <fullName evidence="1">YgjP-like metallopeptidase domain-containing protein</fullName>
    </recommendedName>
</protein>
<gene>
    <name evidence="2" type="ORF">F889_02752</name>
</gene>
<organism evidence="2 3">
    <name type="scientific">Acinetobacter colistiniresistens</name>
    <dbReference type="NCBI Taxonomy" id="280145"/>
    <lineage>
        <taxon>Bacteria</taxon>
        <taxon>Pseudomonadati</taxon>
        <taxon>Pseudomonadota</taxon>
        <taxon>Gammaproteobacteria</taxon>
        <taxon>Moraxellales</taxon>
        <taxon>Moraxellaceae</taxon>
        <taxon>Acinetobacter</taxon>
    </lineage>
</organism>